<dbReference type="EMBL" id="LK022848">
    <property type="protein sequence ID" value="CDR15713.1"/>
    <property type="molecule type" value="Genomic_DNA"/>
</dbReference>
<dbReference type="EMBL" id="JAGGLR010000003">
    <property type="protein sequence ID" value="MBP2060227.1"/>
    <property type="molecule type" value="Genomic_DNA"/>
</dbReference>
<dbReference type="Gene3D" id="2.40.350.10">
    <property type="entry name" value="SO1590-like"/>
    <property type="match status" value="1"/>
</dbReference>
<sequence length="140" mass="14509">MTTHTTGHFTYADWQETVLDETEGGGGGEGGAKLARAVVTNAFSGGIEAPRTSCQYAITYLSDKTGVCCGYELLTGTLDGRAGSFVVVQHGSWGEDATVRCAFEVVPGSGTGELTGLTGSGTFSAVQGESEIPYSFDYTL</sequence>
<dbReference type="InterPro" id="IPR021607">
    <property type="entry name" value="DUF3224"/>
</dbReference>
<reference evidence="1" key="1">
    <citation type="submission" date="2014-05" db="EMBL/GenBank/DDBJ databases">
        <authorList>
            <person name="Horn Fabian"/>
        </authorList>
    </citation>
    <scope>NUCLEOTIDE SEQUENCE</scope>
</reference>
<dbReference type="GeneID" id="32472359"/>
<dbReference type="SUPFAM" id="SSF159238">
    <property type="entry name" value="SO1590-like"/>
    <property type="match status" value="1"/>
</dbReference>
<protein>
    <recommendedName>
        <fullName evidence="4">DUF3224 domain-containing protein</fullName>
    </recommendedName>
</protein>
<evidence type="ECO:0000313" key="1">
    <source>
        <dbReference type="EMBL" id="CDR15713.1"/>
    </source>
</evidence>
<evidence type="ECO:0000313" key="2">
    <source>
        <dbReference type="EMBL" id="MBP2060227.1"/>
    </source>
</evidence>
<dbReference type="Pfam" id="PF11528">
    <property type="entry name" value="DUF3224"/>
    <property type="match status" value="1"/>
</dbReference>
<organism evidence="1">
    <name type="scientific">Streptomyces iranensis</name>
    <dbReference type="NCBI Taxonomy" id="576784"/>
    <lineage>
        <taxon>Bacteria</taxon>
        <taxon>Bacillati</taxon>
        <taxon>Actinomycetota</taxon>
        <taxon>Actinomycetes</taxon>
        <taxon>Kitasatosporales</taxon>
        <taxon>Streptomycetaceae</taxon>
        <taxon>Streptomyces</taxon>
        <taxon>Streptomyces violaceusniger group</taxon>
    </lineage>
</organism>
<evidence type="ECO:0008006" key="4">
    <source>
        <dbReference type="Google" id="ProtNLM"/>
    </source>
</evidence>
<gene>
    <name evidence="2" type="ORF">J2Z30_001229</name>
    <name evidence="1" type="ORF">SIRAN8777</name>
</gene>
<keyword evidence="3" id="KW-1185">Reference proteome</keyword>
<dbReference type="AlphaFoldDB" id="A0A061A1E7"/>
<reference evidence="2 3" key="2">
    <citation type="submission" date="2021-03" db="EMBL/GenBank/DDBJ databases">
        <title>Genomic Encyclopedia of Type Strains, Phase IV (KMG-IV): sequencing the most valuable type-strain genomes for metagenomic binning, comparative biology and taxonomic classification.</title>
        <authorList>
            <person name="Goeker M."/>
        </authorList>
    </citation>
    <scope>NUCLEOTIDE SEQUENCE [LARGE SCALE GENOMIC DNA]</scope>
    <source>
        <strain evidence="2 3">DSM 41954</strain>
    </source>
</reference>
<dbReference type="HOGENOM" id="CLU_111671_2_1_11"/>
<dbReference type="RefSeq" id="WP_044579417.1">
    <property type="nucleotide sequence ID" value="NZ_BAABDR010000079.1"/>
</dbReference>
<name>A0A061A1E7_9ACTN</name>
<accession>A0A061A1E7</accession>
<dbReference type="Proteomes" id="UP000756710">
    <property type="component" value="Unassembled WGS sequence"/>
</dbReference>
<proteinExistence type="predicted"/>
<dbReference type="InterPro" id="IPR023159">
    <property type="entry name" value="SO1590-like_sf"/>
</dbReference>
<evidence type="ECO:0000313" key="3">
    <source>
        <dbReference type="Proteomes" id="UP000756710"/>
    </source>
</evidence>